<name>A0A9W8G3L6_9FUNG</name>
<evidence type="ECO:0000313" key="3">
    <source>
        <dbReference type="Proteomes" id="UP001151518"/>
    </source>
</evidence>
<reference evidence="2" key="1">
    <citation type="submission" date="2022-07" db="EMBL/GenBank/DDBJ databases">
        <title>Phylogenomic reconstructions and comparative analyses of Kickxellomycotina fungi.</title>
        <authorList>
            <person name="Reynolds N.K."/>
            <person name="Stajich J.E."/>
            <person name="Barry K."/>
            <person name="Grigoriev I.V."/>
            <person name="Crous P."/>
            <person name="Smith M.E."/>
        </authorList>
    </citation>
    <scope>NUCLEOTIDE SEQUENCE</scope>
    <source>
        <strain evidence="2">NRRL 3115</strain>
    </source>
</reference>
<evidence type="ECO:0000256" key="1">
    <source>
        <dbReference type="SAM" id="MobiDB-lite"/>
    </source>
</evidence>
<gene>
    <name evidence="2" type="ORF">GGI25_005723</name>
</gene>
<feature type="region of interest" description="Disordered" evidence="1">
    <location>
        <begin position="229"/>
        <end position="249"/>
    </location>
</feature>
<comment type="caution">
    <text evidence="2">The sequence shown here is derived from an EMBL/GenBank/DDBJ whole genome shotgun (WGS) entry which is preliminary data.</text>
</comment>
<sequence length="373" mass="42460">MEGDSECNQASIDRLLRDIRERRQQAMRFAALVEQSMHHDADSSSSSDYATGLEESPPESLFEDFTRDFINTYPTPQKNKLDGTVLHGKEGTTWAEASSPGSAFFADNCVEDGVDDVDDDASVGEYNYEDEYEKESEDEYEEDVHEEENEHEKEANISEAEPRGVAVIDWDARRQLWARVAANGKKMDGASDDEEERILAIVHMAERCQLDCADPPKKCAISAQFNAKSNTEADNIQKKPQQQQSHWTEGEWRQWAEYVTAVPKMPRLEQDEMAQRLDAVHELQDGAWQHGYRDTVLDNGKLQRTYATQPVVVQAYPDGNVKRTAGGAVITLYYANGDWSCTVPGRCCYYYYSEERVWHEQHDDGRTAERPCT</sequence>
<dbReference type="OrthoDB" id="5575569at2759"/>
<organism evidence="2 3">
    <name type="scientific">Coemansia spiralis</name>
    <dbReference type="NCBI Taxonomy" id="417178"/>
    <lineage>
        <taxon>Eukaryota</taxon>
        <taxon>Fungi</taxon>
        <taxon>Fungi incertae sedis</taxon>
        <taxon>Zoopagomycota</taxon>
        <taxon>Kickxellomycotina</taxon>
        <taxon>Kickxellomycetes</taxon>
        <taxon>Kickxellales</taxon>
        <taxon>Kickxellaceae</taxon>
        <taxon>Coemansia</taxon>
    </lineage>
</organism>
<feature type="compositionally biased region" description="Basic and acidic residues" evidence="1">
    <location>
        <begin position="148"/>
        <end position="162"/>
    </location>
</feature>
<feature type="compositionally biased region" description="Polar residues" evidence="1">
    <location>
        <begin position="229"/>
        <end position="247"/>
    </location>
</feature>
<dbReference type="EMBL" id="JANBTW010000116">
    <property type="protein sequence ID" value="KAJ2670804.1"/>
    <property type="molecule type" value="Genomic_DNA"/>
</dbReference>
<evidence type="ECO:0000313" key="2">
    <source>
        <dbReference type="EMBL" id="KAJ2670804.1"/>
    </source>
</evidence>
<feature type="region of interest" description="Disordered" evidence="1">
    <location>
        <begin position="33"/>
        <end position="62"/>
    </location>
</feature>
<dbReference type="Proteomes" id="UP001151518">
    <property type="component" value="Unassembled WGS sequence"/>
</dbReference>
<feature type="compositionally biased region" description="Acidic residues" evidence="1">
    <location>
        <begin position="114"/>
        <end position="147"/>
    </location>
</feature>
<dbReference type="AlphaFoldDB" id="A0A9W8G3L6"/>
<proteinExistence type="predicted"/>
<feature type="region of interest" description="Disordered" evidence="1">
    <location>
        <begin position="114"/>
        <end position="162"/>
    </location>
</feature>
<dbReference type="InterPro" id="IPR047002">
    <property type="entry name" value="Tcp10_C_sf"/>
</dbReference>
<dbReference type="Gene3D" id="2.60.450.20">
    <property type="match status" value="1"/>
</dbReference>
<accession>A0A9W8G3L6</accession>
<protein>
    <submittedName>
        <fullName evidence="2">Uncharacterized protein</fullName>
    </submittedName>
</protein>